<dbReference type="AlphaFoldDB" id="A0A6A6UND5"/>
<keyword evidence="1" id="KW-0812">Transmembrane</keyword>
<organism evidence="3 4">
    <name type="scientific">Microthyrium microscopicum</name>
    <dbReference type="NCBI Taxonomy" id="703497"/>
    <lineage>
        <taxon>Eukaryota</taxon>
        <taxon>Fungi</taxon>
        <taxon>Dikarya</taxon>
        <taxon>Ascomycota</taxon>
        <taxon>Pezizomycotina</taxon>
        <taxon>Dothideomycetes</taxon>
        <taxon>Dothideomycetes incertae sedis</taxon>
        <taxon>Microthyriales</taxon>
        <taxon>Microthyriaceae</taxon>
        <taxon>Microthyrium</taxon>
    </lineage>
</organism>
<dbReference type="EMBL" id="MU004231">
    <property type="protein sequence ID" value="KAF2673290.1"/>
    <property type="molecule type" value="Genomic_DNA"/>
</dbReference>
<accession>A0A6A6UND5</accession>
<dbReference type="OrthoDB" id="5215637at2759"/>
<keyword evidence="1" id="KW-1133">Transmembrane helix</keyword>
<feature type="transmembrane region" description="Helical" evidence="1">
    <location>
        <begin position="193"/>
        <end position="215"/>
    </location>
</feature>
<evidence type="ECO:0000256" key="1">
    <source>
        <dbReference type="SAM" id="Phobius"/>
    </source>
</evidence>
<gene>
    <name evidence="3" type="ORF">BT63DRAFT_421454</name>
</gene>
<evidence type="ECO:0000313" key="4">
    <source>
        <dbReference type="Proteomes" id="UP000799302"/>
    </source>
</evidence>
<protein>
    <recommendedName>
        <fullName evidence="5">Mid2 domain-containing protein</fullName>
    </recommendedName>
</protein>
<keyword evidence="2" id="KW-0732">Signal</keyword>
<dbReference type="Proteomes" id="UP000799302">
    <property type="component" value="Unassembled WGS sequence"/>
</dbReference>
<keyword evidence="4" id="KW-1185">Reference proteome</keyword>
<name>A0A6A6UND5_9PEZI</name>
<evidence type="ECO:0008006" key="5">
    <source>
        <dbReference type="Google" id="ProtNLM"/>
    </source>
</evidence>
<keyword evidence="1" id="KW-0472">Membrane</keyword>
<feature type="signal peptide" evidence="2">
    <location>
        <begin position="1"/>
        <end position="18"/>
    </location>
</feature>
<reference evidence="3" key="1">
    <citation type="journal article" date="2020" name="Stud. Mycol.">
        <title>101 Dothideomycetes genomes: a test case for predicting lifestyles and emergence of pathogens.</title>
        <authorList>
            <person name="Haridas S."/>
            <person name="Albert R."/>
            <person name="Binder M."/>
            <person name="Bloem J."/>
            <person name="Labutti K."/>
            <person name="Salamov A."/>
            <person name="Andreopoulos B."/>
            <person name="Baker S."/>
            <person name="Barry K."/>
            <person name="Bills G."/>
            <person name="Bluhm B."/>
            <person name="Cannon C."/>
            <person name="Castanera R."/>
            <person name="Culley D."/>
            <person name="Daum C."/>
            <person name="Ezra D."/>
            <person name="Gonzalez J."/>
            <person name="Henrissat B."/>
            <person name="Kuo A."/>
            <person name="Liang C."/>
            <person name="Lipzen A."/>
            <person name="Lutzoni F."/>
            <person name="Magnuson J."/>
            <person name="Mondo S."/>
            <person name="Nolan M."/>
            <person name="Ohm R."/>
            <person name="Pangilinan J."/>
            <person name="Park H.-J."/>
            <person name="Ramirez L."/>
            <person name="Alfaro M."/>
            <person name="Sun H."/>
            <person name="Tritt A."/>
            <person name="Yoshinaga Y."/>
            <person name="Zwiers L.-H."/>
            <person name="Turgeon B."/>
            <person name="Goodwin S."/>
            <person name="Spatafora J."/>
            <person name="Crous P."/>
            <person name="Grigoriev I."/>
        </authorList>
    </citation>
    <scope>NUCLEOTIDE SEQUENCE</scope>
    <source>
        <strain evidence="3">CBS 115976</strain>
    </source>
</reference>
<feature type="chain" id="PRO_5025368841" description="Mid2 domain-containing protein" evidence="2">
    <location>
        <begin position="19"/>
        <end position="240"/>
    </location>
</feature>
<proteinExistence type="predicted"/>
<evidence type="ECO:0000256" key="2">
    <source>
        <dbReference type="SAM" id="SignalP"/>
    </source>
</evidence>
<evidence type="ECO:0000313" key="3">
    <source>
        <dbReference type="EMBL" id="KAF2673290.1"/>
    </source>
</evidence>
<sequence>MALRYALIAIAFASECIAVDRCYHPDGSSANTDYQPCHQGRVSMCCAIGRAVSDPAYNKCRPDDLCMEKGRAIGNVYRESCTDPTWKDPHCLQLCSSGILNQPDGTQTDLSTTDTLVTLCTDGSYCCGYNTTSCCDNQQGYWVKDGTVYPYSQSPYVGAVPSNAANCSADSSSTSSAPNAPSCASTPENKTTAIGVGVGLGVPLLIALASIAILLRKKRTNTQPQLQTAYPYEKPTVMPK</sequence>